<evidence type="ECO:0000256" key="5">
    <source>
        <dbReference type="ARBA" id="ARBA00022741"/>
    </source>
</evidence>
<dbReference type="GO" id="GO:0016301">
    <property type="term" value="F:kinase activity"/>
    <property type="evidence" value="ECO:0007669"/>
    <property type="project" value="UniProtKB-KW"/>
</dbReference>
<keyword evidence="9" id="KW-0472">Membrane</keyword>
<keyword evidence="6 11" id="KW-0418">Kinase</keyword>
<dbReference type="Pfam" id="PF07730">
    <property type="entry name" value="HisKA_3"/>
    <property type="match status" value="1"/>
</dbReference>
<evidence type="ECO:0000259" key="10">
    <source>
        <dbReference type="SMART" id="SM00387"/>
    </source>
</evidence>
<evidence type="ECO:0000256" key="6">
    <source>
        <dbReference type="ARBA" id="ARBA00022777"/>
    </source>
</evidence>
<dbReference type="InterPro" id="IPR036890">
    <property type="entry name" value="HATPase_C_sf"/>
</dbReference>
<dbReference type="Gene3D" id="3.30.565.10">
    <property type="entry name" value="Histidine kinase-like ATPase, C-terminal domain"/>
    <property type="match status" value="1"/>
</dbReference>
<evidence type="ECO:0000256" key="4">
    <source>
        <dbReference type="ARBA" id="ARBA00022679"/>
    </source>
</evidence>
<evidence type="ECO:0000256" key="2">
    <source>
        <dbReference type="ARBA" id="ARBA00012438"/>
    </source>
</evidence>
<dbReference type="Pfam" id="PF02518">
    <property type="entry name" value="HATPase_c"/>
    <property type="match status" value="1"/>
</dbReference>
<reference evidence="11 12" key="1">
    <citation type="submission" date="2023-02" db="EMBL/GenBank/DDBJ databases">
        <title>Genome sequencing required for Actinomycetospora new species description.</title>
        <authorList>
            <person name="Saimee Y."/>
            <person name="Duangmal K."/>
        </authorList>
    </citation>
    <scope>NUCLEOTIDE SEQUENCE [LARGE SCALE GENOMIC DNA]</scope>
    <source>
        <strain evidence="11 12">DW7H6</strain>
    </source>
</reference>
<organism evidence="11 12">
    <name type="scientific">Actinomycetospora lemnae</name>
    <dbReference type="NCBI Taxonomy" id="3019891"/>
    <lineage>
        <taxon>Bacteria</taxon>
        <taxon>Bacillati</taxon>
        <taxon>Actinomycetota</taxon>
        <taxon>Actinomycetes</taxon>
        <taxon>Pseudonocardiales</taxon>
        <taxon>Pseudonocardiaceae</taxon>
        <taxon>Actinomycetospora</taxon>
    </lineage>
</organism>
<feature type="transmembrane region" description="Helical" evidence="9">
    <location>
        <begin position="9"/>
        <end position="27"/>
    </location>
</feature>
<protein>
    <recommendedName>
        <fullName evidence="2">histidine kinase</fullName>
        <ecNumber evidence="2">2.7.13.3</ecNumber>
    </recommendedName>
</protein>
<keyword evidence="7" id="KW-0067">ATP-binding</keyword>
<evidence type="ECO:0000256" key="1">
    <source>
        <dbReference type="ARBA" id="ARBA00000085"/>
    </source>
</evidence>
<dbReference type="CDD" id="cd16917">
    <property type="entry name" value="HATPase_UhpB-NarQ-NarX-like"/>
    <property type="match status" value="1"/>
</dbReference>
<evidence type="ECO:0000256" key="7">
    <source>
        <dbReference type="ARBA" id="ARBA00022840"/>
    </source>
</evidence>
<feature type="transmembrane region" description="Helical" evidence="9">
    <location>
        <begin position="124"/>
        <end position="144"/>
    </location>
</feature>
<dbReference type="InterPro" id="IPR011712">
    <property type="entry name" value="Sig_transdc_His_kin_sub3_dim/P"/>
</dbReference>
<feature type="transmembrane region" description="Helical" evidence="9">
    <location>
        <begin position="59"/>
        <end position="85"/>
    </location>
</feature>
<evidence type="ECO:0000313" key="12">
    <source>
        <dbReference type="Proteomes" id="UP001300763"/>
    </source>
</evidence>
<gene>
    <name evidence="11" type="ORF">PGB27_04815</name>
</gene>
<dbReference type="EC" id="2.7.13.3" evidence="2"/>
<evidence type="ECO:0000256" key="3">
    <source>
        <dbReference type="ARBA" id="ARBA00022553"/>
    </source>
</evidence>
<feature type="domain" description="Histidine kinase/HSP90-like ATPase" evidence="10">
    <location>
        <begin position="285"/>
        <end position="378"/>
    </location>
</feature>
<dbReference type="SMART" id="SM00387">
    <property type="entry name" value="HATPase_c"/>
    <property type="match status" value="1"/>
</dbReference>
<dbReference type="Proteomes" id="UP001300763">
    <property type="component" value="Unassembled WGS sequence"/>
</dbReference>
<keyword evidence="9" id="KW-0812">Transmembrane</keyword>
<dbReference type="RefSeq" id="WP_274199214.1">
    <property type="nucleotide sequence ID" value="NZ_JAQZAO010000002.1"/>
</dbReference>
<evidence type="ECO:0000256" key="8">
    <source>
        <dbReference type="ARBA" id="ARBA00023012"/>
    </source>
</evidence>
<evidence type="ECO:0000313" key="11">
    <source>
        <dbReference type="EMBL" id="MDD7964664.1"/>
    </source>
</evidence>
<keyword evidence="12" id="KW-1185">Reference proteome</keyword>
<comment type="catalytic activity">
    <reaction evidence="1">
        <text>ATP + protein L-histidine = ADP + protein N-phospho-L-histidine.</text>
        <dbReference type="EC" id="2.7.13.3"/>
    </reaction>
</comment>
<feature type="transmembrane region" description="Helical" evidence="9">
    <location>
        <begin position="97"/>
        <end position="117"/>
    </location>
</feature>
<name>A0ABT5SP87_9PSEU</name>
<feature type="transmembrane region" description="Helical" evidence="9">
    <location>
        <begin position="33"/>
        <end position="52"/>
    </location>
</feature>
<keyword evidence="3" id="KW-0597">Phosphoprotein</keyword>
<keyword evidence="4" id="KW-0808">Transferase</keyword>
<keyword evidence="9" id="KW-1133">Transmembrane helix</keyword>
<sequence length="381" mass="38825">MEPARPRRLEVALAVAVLGLVAVALLTDPGSPARAVLTAGCALVVAALVLAAGRWPLPALLATAAVLVLYYALDLPAVGLAAPMAPVLYLAAERGRVLAAAVVGAGLLAVSVGVRLLEGDDLTVLLTFGLVTDAALMTAVIALGDAVRSRRVAQAEFARRAAAADEERRRDAARQVDAERVRIARELHDTLGHTMSIVTMRSAVAQEALADRAYAEVGASLDAIRAASGGAMTELRATLGTLRAEAGREPAPGIDQLPALAERVRDGGLPVDLRVAGEVDALPVVAGTTAYRVVQEALTNALRHADATRAVVRVDVGAADLTLLITDDGRGGPPGHAGDAGHGLRGMAERVELLGGEVAAGPGVDGGYRVHARLPLGGGAA</sequence>
<comment type="caution">
    <text evidence="11">The sequence shown here is derived from an EMBL/GenBank/DDBJ whole genome shotgun (WGS) entry which is preliminary data.</text>
</comment>
<dbReference type="PANTHER" id="PTHR24421:SF10">
    <property type="entry name" value="NITRATE_NITRITE SENSOR PROTEIN NARQ"/>
    <property type="match status" value="1"/>
</dbReference>
<dbReference type="InterPro" id="IPR050482">
    <property type="entry name" value="Sensor_HK_TwoCompSys"/>
</dbReference>
<keyword evidence="8" id="KW-0902">Two-component regulatory system</keyword>
<dbReference type="Gene3D" id="1.20.5.1930">
    <property type="match status" value="1"/>
</dbReference>
<evidence type="ECO:0000256" key="9">
    <source>
        <dbReference type="SAM" id="Phobius"/>
    </source>
</evidence>
<dbReference type="PANTHER" id="PTHR24421">
    <property type="entry name" value="NITRATE/NITRITE SENSOR PROTEIN NARX-RELATED"/>
    <property type="match status" value="1"/>
</dbReference>
<keyword evidence="5" id="KW-0547">Nucleotide-binding</keyword>
<proteinExistence type="predicted"/>
<dbReference type="SUPFAM" id="SSF55874">
    <property type="entry name" value="ATPase domain of HSP90 chaperone/DNA topoisomerase II/histidine kinase"/>
    <property type="match status" value="1"/>
</dbReference>
<accession>A0ABT5SP87</accession>
<dbReference type="EMBL" id="JAQZAO010000002">
    <property type="protein sequence ID" value="MDD7964664.1"/>
    <property type="molecule type" value="Genomic_DNA"/>
</dbReference>
<dbReference type="InterPro" id="IPR003594">
    <property type="entry name" value="HATPase_dom"/>
</dbReference>